<reference evidence="2" key="1">
    <citation type="submission" date="2023-08" db="EMBL/GenBank/DDBJ databases">
        <title>Functional and genomic diversity of the sorghum phyllosphere microbiome.</title>
        <authorList>
            <person name="Shade A."/>
        </authorList>
    </citation>
    <scope>NUCLEOTIDE SEQUENCE</scope>
    <source>
        <strain evidence="2">SORGH_AS_0974</strain>
        <strain evidence="1 3">SORGH_AS_1126</strain>
    </source>
</reference>
<evidence type="ECO:0000313" key="2">
    <source>
        <dbReference type="EMBL" id="MDR6102442.1"/>
    </source>
</evidence>
<dbReference type="Proteomes" id="UP001255601">
    <property type="component" value="Unassembled WGS sequence"/>
</dbReference>
<organism evidence="2 4">
    <name type="scientific">Agrobacterium larrymoorei</name>
    <dbReference type="NCBI Taxonomy" id="160699"/>
    <lineage>
        <taxon>Bacteria</taxon>
        <taxon>Pseudomonadati</taxon>
        <taxon>Pseudomonadota</taxon>
        <taxon>Alphaproteobacteria</taxon>
        <taxon>Hyphomicrobiales</taxon>
        <taxon>Rhizobiaceae</taxon>
        <taxon>Rhizobium/Agrobacterium group</taxon>
        <taxon>Agrobacterium</taxon>
    </lineage>
</organism>
<keyword evidence="3" id="KW-1185">Reference proteome</keyword>
<dbReference type="Proteomes" id="UP001224781">
    <property type="component" value="Unassembled WGS sequence"/>
</dbReference>
<dbReference type="EMBL" id="JAUTBL010000002">
    <property type="protein sequence ID" value="MDQ1186220.1"/>
    <property type="molecule type" value="Genomic_DNA"/>
</dbReference>
<gene>
    <name evidence="2" type="ORF">QE369_002639</name>
    <name evidence="1" type="ORF">QE408_003363</name>
</gene>
<name>A0AAJ2BCC4_9HYPH</name>
<evidence type="ECO:0000313" key="3">
    <source>
        <dbReference type="Proteomes" id="UP001224781"/>
    </source>
</evidence>
<evidence type="ECO:0000313" key="1">
    <source>
        <dbReference type="EMBL" id="MDQ1186220.1"/>
    </source>
</evidence>
<evidence type="ECO:0000313" key="4">
    <source>
        <dbReference type="Proteomes" id="UP001255601"/>
    </source>
</evidence>
<proteinExistence type="predicted"/>
<dbReference type="AlphaFoldDB" id="A0AAJ2BCC4"/>
<protein>
    <submittedName>
        <fullName evidence="2">Uncharacterized protein</fullName>
    </submittedName>
</protein>
<dbReference type="EMBL" id="JAVIZC010000003">
    <property type="protein sequence ID" value="MDR6102442.1"/>
    <property type="molecule type" value="Genomic_DNA"/>
</dbReference>
<accession>A0AAJ2BCC4</accession>
<comment type="caution">
    <text evidence="2">The sequence shown here is derived from an EMBL/GenBank/DDBJ whole genome shotgun (WGS) entry which is preliminary data.</text>
</comment>
<sequence length="53" mass="5742">MTSQGTSGRRRILEAANKASITTYKPIIVPLTGTYVAMIFRRGLKSASKLAKS</sequence>